<reference evidence="11 12" key="1">
    <citation type="submission" date="2023-08" db="EMBL/GenBank/DDBJ databases">
        <title>Nocardioides seae sp. nov., a bacterium isolated from a soil.</title>
        <authorList>
            <person name="Wang X."/>
        </authorList>
    </citation>
    <scope>NUCLEOTIDE SEQUENCE [LARGE SCALE GENOMIC DNA]</scope>
    <source>
        <strain evidence="11 12">YZH12</strain>
    </source>
</reference>
<dbReference type="PANTHER" id="PTHR24221:SF654">
    <property type="entry name" value="ATP-BINDING CASSETTE SUB-FAMILY B MEMBER 6"/>
    <property type="match status" value="1"/>
</dbReference>
<organism evidence="11 12">
    <name type="scientific">Nocardioides imazamoxiresistens</name>
    <dbReference type="NCBI Taxonomy" id="3231893"/>
    <lineage>
        <taxon>Bacteria</taxon>
        <taxon>Bacillati</taxon>
        <taxon>Actinomycetota</taxon>
        <taxon>Actinomycetes</taxon>
        <taxon>Propionibacteriales</taxon>
        <taxon>Nocardioidaceae</taxon>
        <taxon>Nocardioides</taxon>
    </lineage>
</organism>
<feature type="transmembrane region" description="Helical" evidence="8">
    <location>
        <begin position="67"/>
        <end position="89"/>
    </location>
</feature>
<keyword evidence="4 11" id="KW-0067">ATP-binding</keyword>
<feature type="domain" description="ABC transmembrane type-1" evidence="10">
    <location>
        <begin position="27"/>
        <end position="314"/>
    </location>
</feature>
<keyword evidence="12" id="KW-1185">Reference proteome</keyword>
<feature type="domain" description="ABC transporter" evidence="9">
    <location>
        <begin position="351"/>
        <end position="583"/>
    </location>
</feature>
<comment type="caution">
    <text evidence="11">The sequence shown here is derived from an EMBL/GenBank/DDBJ whole genome shotgun (WGS) entry which is preliminary data.</text>
</comment>
<name>A0ABU3PZ37_9ACTN</name>
<keyword evidence="5 8" id="KW-1133">Transmembrane helix</keyword>
<feature type="transmembrane region" description="Helical" evidence="8">
    <location>
        <begin position="144"/>
        <end position="163"/>
    </location>
</feature>
<evidence type="ECO:0000259" key="10">
    <source>
        <dbReference type="PROSITE" id="PS50929"/>
    </source>
</evidence>
<dbReference type="PROSITE" id="PS50929">
    <property type="entry name" value="ABC_TM1F"/>
    <property type="match status" value="1"/>
</dbReference>
<dbReference type="InterPro" id="IPR036640">
    <property type="entry name" value="ABC1_TM_sf"/>
</dbReference>
<dbReference type="PROSITE" id="PS50893">
    <property type="entry name" value="ABC_TRANSPORTER_2"/>
    <property type="match status" value="1"/>
</dbReference>
<evidence type="ECO:0000256" key="8">
    <source>
        <dbReference type="SAM" id="Phobius"/>
    </source>
</evidence>
<dbReference type="Pfam" id="PF00664">
    <property type="entry name" value="ABC_membrane"/>
    <property type="match status" value="1"/>
</dbReference>
<gene>
    <name evidence="11" type="ORF">RDV89_15705</name>
</gene>
<evidence type="ECO:0000259" key="9">
    <source>
        <dbReference type="PROSITE" id="PS50893"/>
    </source>
</evidence>
<dbReference type="InterPro" id="IPR027417">
    <property type="entry name" value="P-loop_NTPase"/>
</dbReference>
<protein>
    <submittedName>
        <fullName evidence="11">ABC transporter ATP-binding protein</fullName>
    </submittedName>
</protein>
<keyword evidence="3" id="KW-0547">Nucleotide-binding</keyword>
<sequence>MPRTTSTTRAGLRVLGVAIRREPWVFAVAAIGSVLFGALTVADAWVLGWATENVVLPAFDTGEVGSGALVAVVALFVGVAILRAAGIVARRLGAGIMQYRMEAHDRKAVTRQYLALPMEWHHRHPTGVLLSNANSDVQAAWGPVAPLPMAVGTIAMMVIAVVQMVLTDLVLALVGLLVFPAVIVVNLWFQRKTSPLMTRVQELRGEVSEIAHESFEGALVVKTLGREAEETRRFAERSAELRDVAIRAGRLRAAFDPLLNALPNVGVLLVLVVGVARVTTGASDPGSVVTVAYLLTIVGFPIRSIGWLLGDLPRSVVGYDRVRAVLSADGSLTYGPESVEGSDVRRDGAHLEVDGVDFSYVAGAPVLQDLSFDVAPGRTVAVVGATASGKSTLTSLLTRLVDPDAGAVRIDGVDLADLRYGALAEAVAVVGQTAFLFDDTVRGNVALGTDVDDEAVWAALRTAQAEQFVRRLPHGLDTQLGERGTTLSGGQRQRLSLARALVRRPRLLVLDDATSAVDPEVEARILGALRATNDATLLVVAYRKATIALADEVVHLEDGRVVDRGTHADLLSRDAGYARLVTAYDLPDPGGPGGPAGTTDPSATEAVR</sequence>
<dbReference type="InterPro" id="IPR003593">
    <property type="entry name" value="AAA+_ATPase"/>
</dbReference>
<dbReference type="InterPro" id="IPR003439">
    <property type="entry name" value="ABC_transporter-like_ATP-bd"/>
</dbReference>
<feature type="region of interest" description="Disordered" evidence="7">
    <location>
        <begin position="586"/>
        <end position="608"/>
    </location>
</feature>
<dbReference type="Proteomes" id="UP001268542">
    <property type="component" value="Unassembled WGS sequence"/>
</dbReference>
<dbReference type="InterPro" id="IPR017871">
    <property type="entry name" value="ABC_transporter-like_CS"/>
</dbReference>
<evidence type="ECO:0000256" key="3">
    <source>
        <dbReference type="ARBA" id="ARBA00022741"/>
    </source>
</evidence>
<evidence type="ECO:0000256" key="5">
    <source>
        <dbReference type="ARBA" id="ARBA00022989"/>
    </source>
</evidence>
<dbReference type="SUPFAM" id="SSF52540">
    <property type="entry name" value="P-loop containing nucleoside triphosphate hydrolases"/>
    <property type="match status" value="1"/>
</dbReference>
<dbReference type="InterPro" id="IPR011527">
    <property type="entry name" value="ABC1_TM_dom"/>
</dbReference>
<evidence type="ECO:0000313" key="11">
    <source>
        <dbReference type="EMBL" id="MDT9594530.1"/>
    </source>
</evidence>
<dbReference type="Gene3D" id="3.40.50.300">
    <property type="entry name" value="P-loop containing nucleotide triphosphate hydrolases"/>
    <property type="match status" value="1"/>
</dbReference>
<feature type="transmembrane region" description="Helical" evidence="8">
    <location>
        <begin position="288"/>
        <end position="309"/>
    </location>
</feature>
<evidence type="ECO:0000256" key="1">
    <source>
        <dbReference type="ARBA" id="ARBA00004651"/>
    </source>
</evidence>
<keyword evidence="2 8" id="KW-0812">Transmembrane</keyword>
<dbReference type="SMART" id="SM00382">
    <property type="entry name" value="AAA"/>
    <property type="match status" value="1"/>
</dbReference>
<evidence type="ECO:0000313" key="12">
    <source>
        <dbReference type="Proteomes" id="UP001268542"/>
    </source>
</evidence>
<evidence type="ECO:0000256" key="6">
    <source>
        <dbReference type="ARBA" id="ARBA00023136"/>
    </source>
</evidence>
<comment type="subcellular location">
    <subcellularLocation>
        <location evidence="1">Cell membrane</location>
        <topology evidence="1">Multi-pass membrane protein</topology>
    </subcellularLocation>
</comment>
<evidence type="ECO:0000256" key="7">
    <source>
        <dbReference type="SAM" id="MobiDB-lite"/>
    </source>
</evidence>
<dbReference type="Gene3D" id="1.20.1560.10">
    <property type="entry name" value="ABC transporter type 1, transmembrane domain"/>
    <property type="match status" value="1"/>
</dbReference>
<dbReference type="GO" id="GO:0005524">
    <property type="term" value="F:ATP binding"/>
    <property type="evidence" value="ECO:0007669"/>
    <property type="project" value="UniProtKB-KW"/>
</dbReference>
<feature type="transmembrane region" description="Helical" evidence="8">
    <location>
        <begin position="257"/>
        <end position="276"/>
    </location>
</feature>
<dbReference type="SUPFAM" id="SSF90123">
    <property type="entry name" value="ABC transporter transmembrane region"/>
    <property type="match status" value="1"/>
</dbReference>
<proteinExistence type="predicted"/>
<dbReference type="RefSeq" id="WP_315734389.1">
    <property type="nucleotide sequence ID" value="NZ_JAVYII010000007.1"/>
</dbReference>
<dbReference type="EMBL" id="JAVYII010000007">
    <property type="protein sequence ID" value="MDT9594530.1"/>
    <property type="molecule type" value="Genomic_DNA"/>
</dbReference>
<accession>A0ABU3PZ37</accession>
<keyword evidence="6 8" id="KW-0472">Membrane</keyword>
<dbReference type="Pfam" id="PF00005">
    <property type="entry name" value="ABC_tran"/>
    <property type="match status" value="1"/>
</dbReference>
<evidence type="ECO:0000256" key="2">
    <source>
        <dbReference type="ARBA" id="ARBA00022692"/>
    </source>
</evidence>
<feature type="transmembrane region" description="Helical" evidence="8">
    <location>
        <begin position="169"/>
        <end position="189"/>
    </location>
</feature>
<evidence type="ECO:0000256" key="4">
    <source>
        <dbReference type="ARBA" id="ARBA00022840"/>
    </source>
</evidence>
<dbReference type="PROSITE" id="PS00211">
    <property type="entry name" value="ABC_TRANSPORTER_1"/>
    <property type="match status" value="1"/>
</dbReference>
<dbReference type="InterPro" id="IPR039421">
    <property type="entry name" value="Type_1_exporter"/>
</dbReference>
<feature type="transmembrane region" description="Helical" evidence="8">
    <location>
        <begin position="24"/>
        <end position="47"/>
    </location>
</feature>
<dbReference type="PANTHER" id="PTHR24221">
    <property type="entry name" value="ATP-BINDING CASSETTE SUB-FAMILY B"/>
    <property type="match status" value="1"/>
</dbReference>